<dbReference type="EMBL" id="UINC01064368">
    <property type="protein sequence ID" value="SVB92963.1"/>
    <property type="molecule type" value="Genomic_DNA"/>
</dbReference>
<sequence>MKNYFGFILNLVIINIAFSQVPCILGDVYVGEAANKGDPEDYIEVYNGGSFECTLGGFQLDDSEDLEDFTFGDVILAPGDFWLGYEDDDDSFGSGLGGGGDIVVFADADGNMLTVTLEESIEIADGTELSQSYGSDGTGCYTLPTPGESNAECFEFIYGCTDPDASNYNADANLDDDSCEYPAASCILGDVYVGEAANKGDP</sequence>
<proteinExistence type="predicted"/>
<accession>A0A382I287</accession>
<dbReference type="AlphaFoldDB" id="A0A382I287"/>
<protein>
    <recommendedName>
        <fullName evidence="2">LTD domain-containing protein</fullName>
    </recommendedName>
</protein>
<evidence type="ECO:0000313" key="1">
    <source>
        <dbReference type="EMBL" id="SVB92963.1"/>
    </source>
</evidence>
<feature type="non-terminal residue" evidence="1">
    <location>
        <position position="202"/>
    </location>
</feature>
<organism evidence="1">
    <name type="scientific">marine metagenome</name>
    <dbReference type="NCBI Taxonomy" id="408172"/>
    <lineage>
        <taxon>unclassified sequences</taxon>
        <taxon>metagenomes</taxon>
        <taxon>ecological metagenomes</taxon>
    </lineage>
</organism>
<name>A0A382I287_9ZZZZ</name>
<reference evidence="1" key="1">
    <citation type="submission" date="2018-05" db="EMBL/GenBank/DDBJ databases">
        <authorList>
            <person name="Lanie J.A."/>
            <person name="Ng W.-L."/>
            <person name="Kazmierczak K.M."/>
            <person name="Andrzejewski T.M."/>
            <person name="Davidsen T.M."/>
            <person name="Wayne K.J."/>
            <person name="Tettelin H."/>
            <person name="Glass J.I."/>
            <person name="Rusch D."/>
            <person name="Podicherti R."/>
            <person name="Tsui H.-C.T."/>
            <person name="Winkler M.E."/>
        </authorList>
    </citation>
    <scope>NUCLEOTIDE SEQUENCE</scope>
</reference>
<gene>
    <name evidence="1" type="ORF">METZ01_LOCUS245817</name>
</gene>
<evidence type="ECO:0008006" key="2">
    <source>
        <dbReference type="Google" id="ProtNLM"/>
    </source>
</evidence>
<dbReference type="SUPFAM" id="SSF74853">
    <property type="entry name" value="Lamin A/C globular tail domain"/>
    <property type="match status" value="1"/>
</dbReference>
<dbReference type="InterPro" id="IPR036415">
    <property type="entry name" value="Lamin_tail_dom_sf"/>
</dbReference>